<name>A0AAV4U1W2_9ARAC</name>
<proteinExistence type="predicted"/>
<keyword evidence="2" id="KW-1185">Reference proteome</keyword>
<organism evidence="1 2">
    <name type="scientific">Caerostris darwini</name>
    <dbReference type="NCBI Taxonomy" id="1538125"/>
    <lineage>
        <taxon>Eukaryota</taxon>
        <taxon>Metazoa</taxon>
        <taxon>Ecdysozoa</taxon>
        <taxon>Arthropoda</taxon>
        <taxon>Chelicerata</taxon>
        <taxon>Arachnida</taxon>
        <taxon>Araneae</taxon>
        <taxon>Araneomorphae</taxon>
        <taxon>Entelegynae</taxon>
        <taxon>Araneoidea</taxon>
        <taxon>Araneidae</taxon>
        <taxon>Caerostris</taxon>
    </lineage>
</organism>
<comment type="caution">
    <text evidence="1">The sequence shown here is derived from an EMBL/GenBank/DDBJ whole genome shotgun (WGS) entry which is preliminary data.</text>
</comment>
<accession>A0AAV4U1W2</accession>
<evidence type="ECO:0000313" key="1">
    <source>
        <dbReference type="EMBL" id="GIY51779.1"/>
    </source>
</evidence>
<sequence>MDEREREKKEFSKQENPPFLWWKNVERGRERNPAPNAQAPTSHWRTYKHVHSEHPFSPVRRHRTIRLCRQTSPKNWRHSLSSHFLRCPLVLPATSGQKVSDAGLEICTSTSTIIFSYKPFQTN</sequence>
<evidence type="ECO:0000313" key="2">
    <source>
        <dbReference type="Proteomes" id="UP001054837"/>
    </source>
</evidence>
<gene>
    <name evidence="1" type="ORF">CDAR_55381</name>
</gene>
<dbReference type="Proteomes" id="UP001054837">
    <property type="component" value="Unassembled WGS sequence"/>
</dbReference>
<protein>
    <submittedName>
        <fullName evidence="1">Uncharacterized protein</fullName>
    </submittedName>
</protein>
<dbReference type="AlphaFoldDB" id="A0AAV4U1W2"/>
<dbReference type="EMBL" id="BPLQ01010591">
    <property type="protein sequence ID" value="GIY51779.1"/>
    <property type="molecule type" value="Genomic_DNA"/>
</dbReference>
<reference evidence="1 2" key="1">
    <citation type="submission" date="2021-06" db="EMBL/GenBank/DDBJ databases">
        <title>Caerostris darwini draft genome.</title>
        <authorList>
            <person name="Kono N."/>
            <person name="Arakawa K."/>
        </authorList>
    </citation>
    <scope>NUCLEOTIDE SEQUENCE [LARGE SCALE GENOMIC DNA]</scope>
</reference>